<dbReference type="Proteomes" id="UP000494365">
    <property type="component" value="Unassembled WGS sequence"/>
</dbReference>
<evidence type="ECO:0000313" key="2">
    <source>
        <dbReference type="Proteomes" id="UP000494365"/>
    </source>
</evidence>
<keyword evidence="2" id="KW-1185">Reference proteome</keyword>
<dbReference type="EMBL" id="CADIKK010000054">
    <property type="protein sequence ID" value="CAB3807990.1"/>
    <property type="molecule type" value="Genomic_DNA"/>
</dbReference>
<sequence>MSFNRSFHARTEAVALLSVRPCNPCVGTTHTYVLNGALLRDVLIDGKWVTVHTSNPTDSRSA</sequence>
<evidence type="ECO:0000313" key="1">
    <source>
        <dbReference type="EMBL" id="CAB3807990.1"/>
    </source>
</evidence>
<dbReference type="AlphaFoldDB" id="A0A6S7DHX9"/>
<accession>A0A6S7DHX9</accession>
<name>A0A6S7DHX9_9BURK</name>
<reference evidence="1 2" key="1">
    <citation type="submission" date="2020-04" db="EMBL/GenBank/DDBJ databases">
        <authorList>
            <person name="De Canck E."/>
        </authorList>
    </citation>
    <scope>NUCLEOTIDE SEQUENCE [LARGE SCALE GENOMIC DNA]</scope>
    <source>
        <strain evidence="1 2">LMG 28614</strain>
    </source>
</reference>
<protein>
    <submittedName>
        <fullName evidence="1">Uncharacterized protein</fullName>
    </submittedName>
</protein>
<gene>
    <name evidence="1" type="ORF">LMG28614_06708</name>
</gene>
<organism evidence="1 2">
    <name type="scientific">Paraburkholderia ultramafica</name>
    <dbReference type="NCBI Taxonomy" id="1544867"/>
    <lineage>
        <taxon>Bacteria</taxon>
        <taxon>Pseudomonadati</taxon>
        <taxon>Pseudomonadota</taxon>
        <taxon>Betaproteobacteria</taxon>
        <taxon>Burkholderiales</taxon>
        <taxon>Burkholderiaceae</taxon>
        <taxon>Paraburkholderia</taxon>
    </lineage>
</organism>
<proteinExistence type="predicted"/>